<evidence type="ECO:0000256" key="12">
    <source>
        <dbReference type="ARBA" id="ARBA00023136"/>
    </source>
</evidence>
<evidence type="ECO:0000256" key="15">
    <source>
        <dbReference type="SAM" id="Phobius"/>
    </source>
</evidence>
<dbReference type="GO" id="GO:0016705">
    <property type="term" value="F:oxidoreductase activity, acting on paired donors, with incorporation or reduction of molecular oxygen"/>
    <property type="evidence" value="ECO:0007669"/>
    <property type="project" value="InterPro"/>
</dbReference>
<comment type="subcellular location">
    <subcellularLocation>
        <location evidence="3">Endoplasmic reticulum membrane</location>
        <topology evidence="3">Peripheral membrane protein</topology>
    </subcellularLocation>
    <subcellularLocation>
        <location evidence="2">Microsome membrane</location>
        <topology evidence="2">Peripheral membrane protein</topology>
    </subcellularLocation>
</comment>
<gene>
    <name evidence="16" type="ORF">NQ318_021706</name>
</gene>
<dbReference type="Gene3D" id="1.10.630.10">
    <property type="entry name" value="Cytochrome P450"/>
    <property type="match status" value="1"/>
</dbReference>
<dbReference type="AlphaFoldDB" id="A0AAV8XBU2"/>
<evidence type="ECO:0000256" key="11">
    <source>
        <dbReference type="ARBA" id="ARBA00023033"/>
    </source>
</evidence>
<keyword evidence="5 13" id="KW-0349">Heme</keyword>
<dbReference type="PROSITE" id="PS00086">
    <property type="entry name" value="CYTOCHROME_P450"/>
    <property type="match status" value="1"/>
</dbReference>
<dbReference type="Pfam" id="PF00067">
    <property type="entry name" value="p450"/>
    <property type="match status" value="1"/>
</dbReference>
<evidence type="ECO:0000256" key="7">
    <source>
        <dbReference type="ARBA" id="ARBA00022824"/>
    </source>
</evidence>
<evidence type="ECO:0000313" key="17">
    <source>
        <dbReference type="Proteomes" id="UP001162162"/>
    </source>
</evidence>
<evidence type="ECO:0008006" key="18">
    <source>
        <dbReference type="Google" id="ProtNLM"/>
    </source>
</evidence>
<keyword evidence="17" id="KW-1185">Reference proteome</keyword>
<keyword evidence="6 13" id="KW-0479">Metal-binding</keyword>
<keyword evidence="15" id="KW-1133">Transmembrane helix</keyword>
<evidence type="ECO:0000256" key="2">
    <source>
        <dbReference type="ARBA" id="ARBA00004174"/>
    </source>
</evidence>
<evidence type="ECO:0000313" key="16">
    <source>
        <dbReference type="EMBL" id="KAJ8935460.1"/>
    </source>
</evidence>
<evidence type="ECO:0000256" key="3">
    <source>
        <dbReference type="ARBA" id="ARBA00004406"/>
    </source>
</evidence>
<keyword evidence="11 14" id="KW-0503">Monooxygenase</keyword>
<dbReference type="EMBL" id="JAPWTK010000884">
    <property type="protein sequence ID" value="KAJ8935460.1"/>
    <property type="molecule type" value="Genomic_DNA"/>
</dbReference>
<dbReference type="InterPro" id="IPR036396">
    <property type="entry name" value="Cyt_P450_sf"/>
</dbReference>
<evidence type="ECO:0000256" key="10">
    <source>
        <dbReference type="ARBA" id="ARBA00023004"/>
    </source>
</evidence>
<evidence type="ECO:0000256" key="1">
    <source>
        <dbReference type="ARBA" id="ARBA00001971"/>
    </source>
</evidence>
<evidence type="ECO:0000256" key="4">
    <source>
        <dbReference type="ARBA" id="ARBA00010617"/>
    </source>
</evidence>
<reference evidence="16" key="1">
    <citation type="journal article" date="2023" name="Insect Mol. Biol.">
        <title>Genome sequencing provides insights into the evolution of gene families encoding plant cell wall-degrading enzymes in longhorned beetles.</title>
        <authorList>
            <person name="Shin N.R."/>
            <person name="Okamura Y."/>
            <person name="Kirsch R."/>
            <person name="Pauchet Y."/>
        </authorList>
    </citation>
    <scope>NUCLEOTIDE SEQUENCE</scope>
    <source>
        <strain evidence="16">AMC_N1</strain>
    </source>
</reference>
<dbReference type="GO" id="GO:0005789">
    <property type="term" value="C:endoplasmic reticulum membrane"/>
    <property type="evidence" value="ECO:0007669"/>
    <property type="project" value="UniProtKB-SubCell"/>
</dbReference>
<evidence type="ECO:0000256" key="9">
    <source>
        <dbReference type="ARBA" id="ARBA00023002"/>
    </source>
</evidence>
<dbReference type="GO" id="GO:0020037">
    <property type="term" value="F:heme binding"/>
    <property type="evidence" value="ECO:0007669"/>
    <property type="project" value="InterPro"/>
</dbReference>
<evidence type="ECO:0000256" key="14">
    <source>
        <dbReference type="RuleBase" id="RU000461"/>
    </source>
</evidence>
<feature type="transmembrane region" description="Helical" evidence="15">
    <location>
        <begin position="79"/>
        <end position="97"/>
    </location>
</feature>
<dbReference type="PANTHER" id="PTHR24292">
    <property type="entry name" value="CYTOCHROME P450"/>
    <property type="match status" value="1"/>
</dbReference>
<keyword evidence="9 14" id="KW-0560">Oxidoreductase</keyword>
<accession>A0AAV8XBU2</accession>
<dbReference type="PANTHER" id="PTHR24292:SF100">
    <property type="entry name" value="CYTOCHROME P450 6A16, ISOFORM B-RELATED"/>
    <property type="match status" value="1"/>
</dbReference>
<dbReference type="GO" id="GO:0005506">
    <property type="term" value="F:iron ion binding"/>
    <property type="evidence" value="ECO:0007669"/>
    <property type="project" value="InterPro"/>
</dbReference>
<evidence type="ECO:0000256" key="5">
    <source>
        <dbReference type="ARBA" id="ARBA00022617"/>
    </source>
</evidence>
<dbReference type="PRINTS" id="PR00463">
    <property type="entry name" value="EP450I"/>
</dbReference>
<dbReference type="InterPro" id="IPR002401">
    <property type="entry name" value="Cyt_P450_E_grp-I"/>
</dbReference>
<comment type="cofactor">
    <cofactor evidence="1 13">
        <name>heme</name>
        <dbReference type="ChEBI" id="CHEBI:30413"/>
    </cofactor>
</comment>
<keyword evidence="15" id="KW-0812">Transmembrane</keyword>
<comment type="caution">
    <text evidence="16">The sequence shown here is derived from an EMBL/GenBank/DDBJ whole genome shotgun (WGS) entry which is preliminary data.</text>
</comment>
<dbReference type="PRINTS" id="PR00385">
    <property type="entry name" value="P450"/>
</dbReference>
<keyword evidence="10 13" id="KW-0408">Iron</keyword>
<dbReference type="CDD" id="cd11056">
    <property type="entry name" value="CYP6-like"/>
    <property type="match status" value="1"/>
</dbReference>
<name>A0AAV8XBU2_9CUCU</name>
<dbReference type="SUPFAM" id="SSF48264">
    <property type="entry name" value="Cytochrome P450"/>
    <property type="match status" value="1"/>
</dbReference>
<dbReference type="GO" id="GO:0004497">
    <property type="term" value="F:monooxygenase activity"/>
    <property type="evidence" value="ECO:0007669"/>
    <property type="project" value="UniProtKB-KW"/>
</dbReference>
<dbReference type="FunFam" id="1.10.630.10:FF:000042">
    <property type="entry name" value="Cytochrome P450"/>
    <property type="match status" value="1"/>
</dbReference>
<dbReference type="InterPro" id="IPR001128">
    <property type="entry name" value="Cyt_P450"/>
</dbReference>
<keyword evidence="8" id="KW-0492">Microsome</keyword>
<keyword evidence="7" id="KW-0256">Endoplasmic reticulum</keyword>
<dbReference type="InterPro" id="IPR017972">
    <property type="entry name" value="Cyt_P450_CS"/>
</dbReference>
<evidence type="ECO:0000256" key="6">
    <source>
        <dbReference type="ARBA" id="ARBA00022723"/>
    </source>
</evidence>
<comment type="similarity">
    <text evidence="4 14">Belongs to the cytochrome P450 family.</text>
</comment>
<proteinExistence type="inferred from homology"/>
<keyword evidence="12 15" id="KW-0472">Membrane</keyword>
<dbReference type="InterPro" id="IPR050476">
    <property type="entry name" value="Insect_CytP450_Detox"/>
</dbReference>
<sequence length="573" mass="66620">MHSGDKIAQLYKEAKKKGSKHCGIYSLMTPNYMVIDLEMVKNVMTKDFQYFVDRRMYVNEKDDPLKKDNGTMIFAESQLFIAVGVLITVIAVGYTYLKWNYQYWKRKGVPYLEPTIPFGNLENGFKRTMHMGDRIAQIYQEAKRNGWKHCGIYILLTPTYLVVDLDMVKNVLTKDFQYFTDRRFYSNEKDDPLSAHLFAVGGKKWMNLRRKLTPTFTTGKLKGMFHYLIDCGSLLEKYLEENVDDIGPVDIKDILGRFSTDVIGSCAFGLNCNSFKEPDSPFRVHGKRVTALTKFDMLKLLFCMSFPEFSRALGFCINSAPVRKFFYKLAQDMVEYRRKNNVFRNDFLQLLVNMKDDGTTLTMDEIAAQCFVFFIAGFETSSTTMTFALFELATHPDIQDKVREEIETVFARHDGKMTYDSLSELKYMMQVIDEVLRKYPPISTLMRECVKDYKVPGEDVVIEKGTGVVIPLKGILYDEEYYEEPEKFDPERFTEKKKRERNRYAHIPFGEGPRICIGERFGIMQSKVGLTSILRRFKVKLNERTELPLKMNINSLVTSTESPIWLDVERISE</sequence>
<dbReference type="Proteomes" id="UP001162162">
    <property type="component" value="Unassembled WGS sequence"/>
</dbReference>
<protein>
    <recommendedName>
        <fullName evidence="18">Cytochrome P450</fullName>
    </recommendedName>
</protein>
<organism evidence="16 17">
    <name type="scientific">Aromia moschata</name>
    <dbReference type="NCBI Taxonomy" id="1265417"/>
    <lineage>
        <taxon>Eukaryota</taxon>
        <taxon>Metazoa</taxon>
        <taxon>Ecdysozoa</taxon>
        <taxon>Arthropoda</taxon>
        <taxon>Hexapoda</taxon>
        <taxon>Insecta</taxon>
        <taxon>Pterygota</taxon>
        <taxon>Neoptera</taxon>
        <taxon>Endopterygota</taxon>
        <taxon>Coleoptera</taxon>
        <taxon>Polyphaga</taxon>
        <taxon>Cucujiformia</taxon>
        <taxon>Chrysomeloidea</taxon>
        <taxon>Cerambycidae</taxon>
        <taxon>Cerambycinae</taxon>
        <taxon>Callichromatini</taxon>
        <taxon>Aromia</taxon>
    </lineage>
</organism>
<evidence type="ECO:0000256" key="13">
    <source>
        <dbReference type="PIRSR" id="PIRSR602401-1"/>
    </source>
</evidence>
<feature type="binding site" description="axial binding residue" evidence="13">
    <location>
        <position position="516"/>
    </location>
    <ligand>
        <name>heme</name>
        <dbReference type="ChEBI" id="CHEBI:30413"/>
    </ligand>
    <ligandPart>
        <name>Fe</name>
        <dbReference type="ChEBI" id="CHEBI:18248"/>
    </ligandPart>
</feature>
<evidence type="ECO:0000256" key="8">
    <source>
        <dbReference type="ARBA" id="ARBA00022848"/>
    </source>
</evidence>